<feature type="domain" description="HpcH/HpaI aldolase/citrate lyase" evidence="4">
    <location>
        <begin position="17"/>
        <end position="236"/>
    </location>
</feature>
<evidence type="ECO:0000313" key="6">
    <source>
        <dbReference type="EMBL" id="SUM85914.1"/>
    </source>
</evidence>
<reference evidence="5 7" key="2">
    <citation type="submission" date="2020-11" db="EMBL/GenBank/DDBJ databases">
        <authorList>
            <consortium name="Pathogen Informatics"/>
        </authorList>
    </citation>
    <scope>NUCLEOTIDE SEQUENCE [LARGE SCALE GENOMIC DNA]</scope>
    <source>
        <strain evidence="5 7">NCTC12218</strain>
    </source>
</reference>
<evidence type="ECO:0000256" key="2">
    <source>
        <dbReference type="ARBA" id="ARBA00022723"/>
    </source>
</evidence>
<dbReference type="SUPFAM" id="SSF51621">
    <property type="entry name" value="Phosphoenolpyruvate/pyruvate domain"/>
    <property type="match status" value="1"/>
</dbReference>
<dbReference type="Gene3D" id="3.20.20.60">
    <property type="entry name" value="Phosphoenolpyruvate-binding domains"/>
    <property type="match status" value="1"/>
</dbReference>
<dbReference type="GO" id="GO:0046872">
    <property type="term" value="F:metal ion binding"/>
    <property type="evidence" value="ECO:0007669"/>
    <property type="project" value="UniProtKB-KW"/>
</dbReference>
<proteinExistence type="inferred from homology"/>
<dbReference type="InterPro" id="IPR050251">
    <property type="entry name" value="HpcH-HpaI_aldolase"/>
</dbReference>
<dbReference type="InterPro" id="IPR005000">
    <property type="entry name" value="Aldolase/citrate-lyase_domain"/>
</dbReference>
<evidence type="ECO:0000256" key="1">
    <source>
        <dbReference type="ARBA" id="ARBA00005568"/>
    </source>
</evidence>
<evidence type="ECO:0000256" key="3">
    <source>
        <dbReference type="ARBA" id="ARBA00023239"/>
    </source>
</evidence>
<comment type="similarity">
    <text evidence="1">Belongs to the HpcH/HpaI aldolase family.</text>
</comment>
<dbReference type="EC" id="4.1.2.20" evidence="6"/>
<dbReference type="GO" id="GO:0008672">
    <property type="term" value="F:2-dehydro-3-deoxyglucarate aldolase activity"/>
    <property type="evidence" value="ECO:0007669"/>
    <property type="project" value="UniProtKB-EC"/>
</dbReference>
<dbReference type="EMBL" id="LR962863">
    <property type="protein sequence ID" value="CAD7358505.1"/>
    <property type="molecule type" value="Genomic_DNA"/>
</dbReference>
<dbReference type="Pfam" id="PF03328">
    <property type="entry name" value="HpcH_HpaI"/>
    <property type="match status" value="1"/>
</dbReference>
<gene>
    <name evidence="6" type="primary">sbnG_1</name>
    <name evidence="6" type="ORF">NCTC12218_00086</name>
</gene>
<dbReference type="PANTHER" id="PTHR30502">
    <property type="entry name" value="2-KETO-3-DEOXY-L-RHAMNONATE ALDOLASE"/>
    <property type="match status" value="1"/>
</dbReference>
<evidence type="ECO:0000313" key="5">
    <source>
        <dbReference type="EMBL" id="CAD7358505.1"/>
    </source>
</evidence>
<sequence length="260" mass="29209">MQRLSVKTRLAQTEALYGLFNSIPDPLMIEIMAASGFDFVIIDTEHVAINDETLAHLIRTAEAAHIIPIVRVTQAIERDIIKVLDMGARGIIVPHVKDKQTAEQVVKLSRYYPQGMRSLNGGRMAQFGEIPLDEAMKQANAHIMVIVMIEDIEGVEAIEEIVQVDGIDMIIEGAADLSQSLGLPWQTTHPTVRDYITRIFEATQAHDKLFCALPRTQAHIKEWQQKGVKMFVLGDDRGKIYRHFKQTVGEIKEVNIDGEN</sequence>
<keyword evidence="2" id="KW-0479">Metal-binding</keyword>
<dbReference type="PANTHER" id="PTHR30502:SF0">
    <property type="entry name" value="PHOSPHOENOLPYRUVATE CARBOXYLASE FAMILY PROTEIN"/>
    <property type="match status" value="1"/>
</dbReference>
<evidence type="ECO:0000313" key="7">
    <source>
        <dbReference type="Proteomes" id="UP000264146"/>
    </source>
</evidence>
<dbReference type="Proteomes" id="UP000264146">
    <property type="component" value="Chromosome"/>
</dbReference>
<protein>
    <submittedName>
        <fullName evidence="6">Siderophore staphylobactin biosynthesis protein SbnG</fullName>
        <ecNumber evidence="6">4.1.2.20</ecNumber>
    </submittedName>
</protein>
<organism evidence="6">
    <name type="scientific">Staphylococcus schleiferi</name>
    <dbReference type="NCBI Taxonomy" id="1295"/>
    <lineage>
        <taxon>Bacteria</taxon>
        <taxon>Bacillati</taxon>
        <taxon>Bacillota</taxon>
        <taxon>Bacilli</taxon>
        <taxon>Bacillales</taxon>
        <taxon>Staphylococcaceae</taxon>
        <taxon>Staphylococcus</taxon>
    </lineage>
</organism>
<accession>A0A7Z7QMN1</accession>
<reference evidence="6" key="1">
    <citation type="submission" date="2018-06" db="EMBL/GenBank/DDBJ databases">
        <authorList>
            <consortium name="Pathogen Informatics"/>
            <person name="Doyle S."/>
        </authorList>
    </citation>
    <scope>NUCLEOTIDE SEQUENCE [LARGE SCALE GENOMIC DNA]</scope>
    <source>
        <strain evidence="6">NCTC12218</strain>
    </source>
</reference>
<dbReference type="EMBL" id="UHEF01000001">
    <property type="protein sequence ID" value="SUM85914.1"/>
    <property type="molecule type" value="Genomic_DNA"/>
</dbReference>
<dbReference type="GO" id="GO:0005737">
    <property type="term" value="C:cytoplasm"/>
    <property type="evidence" value="ECO:0007669"/>
    <property type="project" value="TreeGrafter"/>
</dbReference>
<name>A0A7Z7QMN1_STASC</name>
<dbReference type="AlphaFoldDB" id="A0A7Z7QMN1"/>
<dbReference type="InterPro" id="IPR015813">
    <property type="entry name" value="Pyrv/PenolPyrv_kinase-like_dom"/>
</dbReference>
<evidence type="ECO:0000259" key="4">
    <source>
        <dbReference type="Pfam" id="PF03328"/>
    </source>
</evidence>
<dbReference type="InterPro" id="IPR040442">
    <property type="entry name" value="Pyrv_kinase-like_dom_sf"/>
</dbReference>
<keyword evidence="3 6" id="KW-0456">Lyase</keyword>
<dbReference type="RefSeq" id="WP_126495972.1">
    <property type="nucleotide sequence ID" value="NZ_LR962863.1"/>
</dbReference>